<comment type="caution">
    <text evidence="4">The sequence shown here is derived from an EMBL/GenBank/DDBJ whole genome shotgun (WGS) entry which is preliminary data.</text>
</comment>
<dbReference type="Proteomes" id="UP000780801">
    <property type="component" value="Unassembled WGS sequence"/>
</dbReference>
<keyword evidence="5" id="KW-1185">Reference proteome</keyword>
<dbReference type="InterPro" id="IPR003114">
    <property type="entry name" value="Phox_assoc"/>
</dbReference>
<keyword evidence="2" id="KW-0812">Transmembrane</keyword>
<dbReference type="PANTHER" id="PTHR22775:SF3">
    <property type="entry name" value="SORTING NEXIN-13"/>
    <property type="match status" value="1"/>
</dbReference>
<dbReference type="AlphaFoldDB" id="A0A9P6FUF8"/>
<evidence type="ECO:0000256" key="2">
    <source>
        <dbReference type="SAM" id="Phobius"/>
    </source>
</evidence>
<dbReference type="GO" id="GO:0035091">
    <property type="term" value="F:phosphatidylinositol binding"/>
    <property type="evidence" value="ECO:0007669"/>
    <property type="project" value="TreeGrafter"/>
</dbReference>
<feature type="region of interest" description="Disordered" evidence="1">
    <location>
        <begin position="1"/>
        <end position="31"/>
    </location>
</feature>
<gene>
    <name evidence="4" type="ORF">BGW38_001351</name>
</gene>
<reference evidence="4" key="1">
    <citation type="journal article" date="2020" name="Fungal Divers.">
        <title>Resolving the Mortierellaceae phylogeny through synthesis of multi-gene phylogenetics and phylogenomics.</title>
        <authorList>
            <person name="Vandepol N."/>
            <person name="Liber J."/>
            <person name="Desiro A."/>
            <person name="Na H."/>
            <person name="Kennedy M."/>
            <person name="Barry K."/>
            <person name="Grigoriev I.V."/>
            <person name="Miller A.N."/>
            <person name="O'Donnell K."/>
            <person name="Stajich J.E."/>
            <person name="Bonito G."/>
        </authorList>
    </citation>
    <scope>NUCLEOTIDE SEQUENCE</scope>
    <source>
        <strain evidence="4">KOD1015</strain>
    </source>
</reference>
<evidence type="ECO:0000313" key="4">
    <source>
        <dbReference type="EMBL" id="KAF9581582.1"/>
    </source>
</evidence>
<evidence type="ECO:0000313" key="5">
    <source>
        <dbReference type="Proteomes" id="UP000780801"/>
    </source>
</evidence>
<proteinExistence type="predicted"/>
<keyword evidence="2" id="KW-1133">Transmembrane helix</keyword>
<evidence type="ECO:0000259" key="3">
    <source>
        <dbReference type="PROSITE" id="PS51207"/>
    </source>
</evidence>
<feature type="region of interest" description="Disordered" evidence="1">
    <location>
        <begin position="287"/>
        <end position="347"/>
    </location>
</feature>
<dbReference type="PANTHER" id="PTHR22775">
    <property type="entry name" value="SORTING NEXIN"/>
    <property type="match status" value="1"/>
</dbReference>
<dbReference type="SMART" id="SM00313">
    <property type="entry name" value="PXA"/>
    <property type="match status" value="1"/>
</dbReference>
<evidence type="ECO:0000256" key="1">
    <source>
        <dbReference type="SAM" id="MobiDB-lite"/>
    </source>
</evidence>
<protein>
    <recommendedName>
        <fullName evidence="3">PXA domain-containing protein</fullName>
    </recommendedName>
</protein>
<organism evidence="4 5">
    <name type="scientific">Lunasporangiospora selenospora</name>
    <dbReference type="NCBI Taxonomy" id="979761"/>
    <lineage>
        <taxon>Eukaryota</taxon>
        <taxon>Fungi</taxon>
        <taxon>Fungi incertae sedis</taxon>
        <taxon>Mucoromycota</taxon>
        <taxon>Mortierellomycotina</taxon>
        <taxon>Mortierellomycetes</taxon>
        <taxon>Mortierellales</taxon>
        <taxon>Mortierellaceae</taxon>
        <taxon>Lunasporangiospora</taxon>
    </lineage>
</organism>
<sequence length="523" mass="59471">MQQQQHQHQHQHRHQQGAAAKPAKQAKQRGHLPGTAPYLRILFPSNIRQREPVPQLLLEPHPDLDAEAYHFLALLVRDFIQSWYSTFSSDTELVDTIVKLVIRIARELECRRHYVDYRQASEKFNTAYAPNQSIESIFHGLQPHFALKDGEESEMEYLRQISDEILRLFLPASEYQSDCVRWLLREILTCIVLRSVVEILTEPDMVNYIVNTLLVDFDPTDAEYETFLQKAEDQTSHADSNISKFLSGVSGRKASIRGKLVHRSSTPNIHSTDEMVDMLQEAQSSILDTPPHAGQRNRSTRKRSVGSKRTSLSNRPDIGNEYQEVNSSSYAYSSKERSTPTTSRQDPAFDTAASIPMTPFTPAPLNNQQLRSNDGSKNMLHLDTTDYIGTSASSALAHTSGDRIQYFPQLAKIQSRGLRGLVEAPSEFTVFMINSVFLPFSALLVGFLNFMVILPSRITQASQSLAWIYAELEAPEHGNLEEGLFTLLNEVFYLEKRNRVIWRQWEIIGWPLIRSLAGSAIDR</sequence>
<dbReference type="EMBL" id="JAABOA010001423">
    <property type="protein sequence ID" value="KAF9581582.1"/>
    <property type="molecule type" value="Genomic_DNA"/>
</dbReference>
<feature type="domain" description="PXA" evidence="3">
    <location>
        <begin position="61"/>
        <end position="214"/>
    </location>
</feature>
<keyword evidence="2" id="KW-0472">Membrane</keyword>
<dbReference type="OrthoDB" id="5582218at2759"/>
<name>A0A9P6FUF8_9FUNG</name>
<feature type="transmembrane region" description="Helical" evidence="2">
    <location>
        <begin position="431"/>
        <end position="454"/>
    </location>
</feature>
<dbReference type="PROSITE" id="PS51207">
    <property type="entry name" value="PXA"/>
    <property type="match status" value="1"/>
</dbReference>
<dbReference type="Pfam" id="PF02194">
    <property type="entry name" value="PXA"/>
    <property type="match status" value="2"/>
</dbReference>
<accession>A0A9P6FUF8</accession>